<feature type="chain" id="PRO_5005806886" evidence="5">
    <location>
        <begin position="21"/>
        <end position="159"/>
    </location>
</feature>
<organism evidence="7 8">
    <name type="scientific">Jannaschia rubra</name>
    <dbReference type="NCBI Taxonomy" id="282197"/>
    <lineage>
        <taxon>Bacteria</taxon>
        <taxon>Pseudomonadati</taxon>
        <taxon>Pseudomonadota</taxon>
        <taxon>Alphaproteobacteria</taxon>
        <taxon>Rhodobacterales</taxon>
        <taxon>Roseobacteraceae</taxon>
        <taxon>Jannaschia</taxon>
    </lineage>
</organism>
<dbReference type="EMBL" id="CXPG01000009">
    <property type="protein sequence ID" value="CTQ31352.1"/>
    <property type="molecule type" value="Genomic_DNA"/>
</dbReference>
<name>A0A0M6XL04_9RHOB</name>
<evidence type="ECO:0000256" key="3">
    <source>
        <dbReference type="ARBA" id="ARBA00023004"/>
    </source>
</evidence>
<dbReference type="OrthoDB" id="9793634at2"/>
<evidence type="ECO:0000256" key="1">
    <source>
        <dbReference type="ARBA" id="ARBA00022617"/>
    </source>
</evidence>
<evidence type="ECO:0000313" key="7">
    <source>
        <dbReference type="EMBL" id="CTQ31352.1"/>
    </source>
</evidence>
<dbReference type="RefSeq" id="WP_055680850.1">
    <property type="nucleotide sequence ID" value="NZ_CXPG01000009.1"/>
</dbReference>
<proteinExistence type="predicted"/>
<dbReference type="GO" id="GO:0046872">
    <property type="term" value="F:metal ion binding"/>
    <property type="evidence" value="ECO:0007669"/>
    <property type="project" value="UniProtKB-KW"/>
</dbReference>
<dbReference type="InterPro" id="IPR036909">
    <property type="entry name" value="Cyt_c-like_dom_sf"/>
</dbReference>
<keyword evidence="3 4" id="KW-0408">Iron</keyword>
<dbReference type="InterPro" id="IPR009056">
    <property type="entry name" value="Cyt_c-like_dom"/>
</dbReference>
<dbReference type="AlphaFoldDB" id="A0A0M6XL04"/>
<feature type="signal peptide" evidence="5">
    <location>
        <begin position="1"/>
        <end position="20"/>
    </location>
</feature>
<gene>
    <name evidence="7" type="ORF">JAN5088_00107</name>
</gene>
<keyword evidence="5" id="KW-0732">Signal</keyword>
<protein>
    <submittedName>
        <fullName evidence="7">Cytochrome c</fullName>
    </submittedName>
</protein>
<evidence type="ECO:0000313" key="8">
    <source>
        <dbReference type="Proteomes" id="UP000048908"/>
    </source>
</evidence>
<evidence type="ECO:0000259" key="6">
    <source>
        <dbReference type="PROSITE" id="PS51007"/>
    </source>
</evidence>
<evidence type="ECO:0000256" key="5">
    <source>
        <dbReference type="SAM" id="SignalP"/>
    </source>
</evidence>
<dbReference type="PROSITE" id="PS51007">
    <property type="entry name" value="CYTC"/>
    <property type="match status" value="1"/>
</dbReference>
<keyword evidence="2 4" id="KW-0479">Metal-binding</keyword>
<dbReference type="STRING" id="282197.SAMN04488517_101310"/>
<dbReference type="NCBIfam" id="TIGR04485">
    <property type="entry name" value="thiosulf_SoxX"/>
    <property type="match status" value="1"/>
</dbReference>
<keyword evidence="1 4" id="KW-0349">Heme</keyword>
<dbReference type="SUPFAM" id="SSF46626">
    <property type="entry name" value="Cytochrome c"/>
    <property type="match status" value="1"/>
</dbReference>
<reference evidence="7 8" key="1">
    <citation type="submission" date="2015-07" db="EMBL/GenBank/DDBJ databases">
        <authorList>
            <person name="Noorani M."/>
        </authorList>
    </citation>
    <scope>NUCLEOTIDE SEQUENCE [LARGE SCALE GENOMIC DNA]</scope>
    <source>
        <strain evidence="7 8">CECT 5088</strain>
    </source>
</reference>
<accession>A0A0M6XL04</accession>
<dbReference type="GO" id="GO:0020037">
    <property type="term" value="F:heme binding"/>
    <property type="evidence" value="ECO:0007669"/>
    <property type="project" value="InterPro"/>
</dbReference>
<keyword evidence="8" id="KW-1185">Reference proteome</keyword>
<feature type="domain" description="Cytochrome c" evidence="6">
    <location>
        <begin position="46"/>
        <end position="157"/>
    </location>
</feature>
<evidence type="ECO:0000256" key="2">
    <source>
        <dbReference type="ARBA" id="ARBA00022723"/>
    </source>
</evidence>
<dbReference type="Gene3D" id="1.10.760.10">
    <property type="entry name" value="Cytochrome c-like domain"/>
    <property type="match status" value="1"/>
</dbReference>
<dbReference type="InterPro" id="IPR030999">
    <property type="entry name" value="Thiosulf_SoxX"/>
</dbReference>
<dbReference type="Proteomes" id="UP000048908">
    <property type="component" value="Unassembled WGS sequence"/>
</dbReference>
<dbReference type="Pfam" id="PF00034">
    <property type="entry name" value="Cytochrom_C"/>
    <property type="match status" value="1"/>
</dbReference>
<sequence length="159" mass="16348">MRRFALAFATAVACATMGAAQDVVAPGGVAVDEYGGIATSLTGAPGDPANGQALMDKGSGNCIACHAVTELSHLGFHGTIGPVLDGAADRWTEADLRGIVVNAKNVFEGTMMPSFYRTTGFVRPGDAFTGNAPKGDVQPLLTAQEVEDVVAYLMTLKEG</sequence>
<dbReference type="GO" id="GO:0009055">
    <property type="term" value="F:electron transfer activity"/>
    <property type="evidence" value="ECO:0007669"/>
    <property type="project" value="InterPro"/>
</dbReference>
<evidence type="ECO:0000256" key="4">
    <source>
        <dbReference type="PROSITE-ProRule" id="PRU00433"/>
    </source>
</evidence>